<dbReference type="Proteomes" id="UP000176037">
    <property type="component" value="Unassembled WGS sequence"/>
</dbReference>
<dbReference type="SUPFAM" id="SSF53474">
    <property type="entry name" value="alpha/beta-Hydrolases"/>
    <property type="match status" value="1"/>
</dbReference>
<dbReference type="InterPro" id="IPR029058">
    <property type="entry name" value="AB_hydrolase_fold"/>
</dbReference>
<evidence type="ECO:0000259" key="1">
    <source>
        <dbReference type="Pfam" id="PF09994"/>
    </source>
</evidence>
<dbReference type="EMBL" id="MJIC01000010">
    <property type="protein sequence ID" value="OFI35192.1"/>
    <property type="molecule type" value="Genomic_DNA"/>
</dbReference>
<dbReference type="InterPro" id="IPR018712">
    <property type="entry name" value="Tle1-like_cat"/>
</dbReference>
<dbReference type="STRING" id="1856405.BFC17_16765"/>
<dbReference type="Gene3D" id="2.60.120.430">
    <property type="entry name" value="Galactose-binding lectin"/>
    <property type="match status" value="1"/>
</dbReference>
<protein>
    <recommendedName>
        <fullName evidence="1">T6SS Phospholipase effector Tle1-like catalytic domain-containing protein</fullName>
    </recommendedName>
</protein>
<dbReference type="RefSeq" id="WP_070176110.1">
    <property type="nucleotide sequence ID" value="NZ_BMJR01000001.1"/>
</dbReference>
<feature type="domain" description="T6SS Phospholipase effector Tle1-like catalytic" evidence="1">
    <location>
        <begin position="5"/>
        <end position="263"/>
    </location>
</feature>
<reference evidence="2 3" key="1">
    <citation type="submission" date="2016-09" db="EMBL/GenBank/DDBJ databases">
        <title>Alteromonas lipolytica, a new species isolated from sea water.</title>
        <authorList>
            <person name="Wu Y.-H."/>
            <person name="Cheng H."/>
            <person name="Xu X.-W."/>
        </authorList>
    </citation>
    <scope>NUCLEOTIDE SEQUENCE [LARGE SCALE GENOMIC DNA]</scope>
    <source>
        <strain evidence="2 3">JW12</strain>
    </source>
</reference>
<gene>
    <name evidence="2" type="ORF">BFC17_16765</name>
</gene>
<dbReference type="PANTHER" id="PTHR33840:SF1">
    <property type="entry name" value="TLE1 PHOSPHOLIPASE DOMAIN-CONTAINING PROTEIN"/>
    <property type="match status" value="1"/>
</dbReference>
<proteinExistence type="predicted"/>
<sequence length="506" mass="57368">MSEGRNLVVCCDGTWNSSNNMDGESPAPTNVHKLFSLLETDDPQQLTRYQAGVGTEGYIDQVTGGLLGIGINEDIRDCYQWLSDKYQPGDRIFLFGFSRGAFAARSLSGLITKAGLIDFKKTNANTNASRQDIISDLYHCVYNDVDIDSDYSFHPTSQGIYFIGVWDTVGSLGIPDDKAILDLFDNPDKYKFHNTKLSEFVKYARHAVALDERRSSFSPTLWTEIPEVCDVKQIWFPGVHSNIGGGYKETGLSDCTLLWMIEELKELPNKLLFDMHMVKQIIPNPFGRLHNSYSGVMKVLRSLPRAIPNILASKDVSEYARLRFQKPPIQQGKYLPHRQFVENKVTVDVYAKHRWYWTGIYLEKGVYECTAEGEWVDRTIPCSPKGMNDGKFHIGELVQMLGTAIGWFESAWNWARRNEHKDDLISITKRIEDADWFTLIGVIANQECPKQDGDPPPPQIEVIGDSAKFTVNKPGYLYCFANDVWAMYDNNRGYVTLTVEVLPSTE</sequence>
<evidence type="ECO:0000313" key="2">
    <source>
        <dbReference type="EMBL" id="OFI35192.1"/>
    </source>
</evidence>
<dbReference type="PANTHER" id="PTHR33840">
    <property type="match status" value="1"/>
</dbReference>
<dbReference type="OrthoDB" id="4378831at2"/>
<comment type="caution">
    <text evidence="2">The sequence shown here is derived from an EMBL/GenBank/DDBJ whole genome shotgun (WGS) entry which is preliminary data.</text>
</comment>
<name>A0A1E8FGX2_9ALTE</name>
<evidence type="ECO:0000313" key="3">
    <source>
        <dbReference type="Proteomes" id="UP000176037"/>
    </source>
</evidence>
<dbReference type="AlphaFoldDB" id="A0A1E8FGX2"/>
<organism evidence="2 3">
    <name type="scientific">Alteromonas lipolytica</name>
    <dbReference type="NCBI Taxonomy" id="1856405"/>
    <lineage>
        <taxon>Bacteria</taxon>
        <taxon>Pseudomonadati</taxon>
        <taxon>Pseudomonadota</taxon>
        <taxon>Gammaproteobacteria</taxon>
        <taxon>Alteromonadales</taxon>
        <taxon>Alteromonadaceae</taxon>
        <taxon>Alteromonas/Salinimonas group</taxon>
        <taxon>Alteromonas</taxon>
    </lineage>
</organism>
<accession>A0A1E8FGX2</accession>
<keyword evidence="3" id="KW-1185">Reference proteome</keyword>
<dbReference type="Pfam" id="PF09994">
    <property type="entry name" value="T6SS_Tle1-like_cat"/>
    <property type="match status" value="1"/>
</dbReference>